<dbReference type="RefSeq" id="WP_107212553.1">
    <property type="nucleotide sequence ID" value="NZ_KZ686268.1"/>
</dbReference>
<reference evidence="2 3" key="1">
    <citation type="submission" date="2018-03" db="EMBL/GenBank/DDBJ databases">
        <authorList>
            <person name="Keele B.F."/>
        </authorList>
    </citation>
    <scope>NUCLEOTIDE SEQUENCE [LARGE SCALE GENOMIC DNA]</scope>
    <source>
        <strain evidence="2 3">YL28-9</strain>
    </source>
</reference>
<gene>
    <name evidence="2" type="ORF">C7T94_00290</name>
</gene>
<keyword evidence="3" id="KW-1185">Reference proteome</keyword>
<evidence type="ECO:0000313" key="3">
    <source>
        <dbReference type="Proteomes" id="UP000240912"/>
    </source>
</evidence>
<dbReference type="Proteomes" id="UP000240912">
    <property type="component" value="Unassembled WGS sequence"/>
</dbReference>
<dbReference type="Gene3D" id="2.60.40.1120">
    <property type="entry name" value="Carboxypeptidase-like, regulatory domain"/>
    <property type="match status" value="1"/>
</dbReference>
<dbReference type="AlphaFoldDB" id="A0A2T3HQE4"/>
<dbReference type="InterPro" id="IPR043741">
    <property type="entry name" value="DUF5686"/>
</dbReference>
<dbReference type="SUPFAM" id="SSF49464">
    <property type="entry name" value="Carboxypeptidase regulatory domain-like"/>
    <property type="match status" value="1"/>
</dbReference>
<feature type="signal peptide" evidence="1">
    <location>
        <begin position="1"/>
        <end position="19"/>
    </location>
</feature>
<name>A0A2T3HQE4_9SPHI</name>
<evidence type="ECO:0000256" key="1">
    <source>
        <dbReference type="SAM" id="SignalP"/>
    </source>
</evidence>
<proteinExistence type="predicted"/>
<dbReference type="Pfam" id="PF13715">
    <property type="entry name" value="CarbopepD_reg_2"/>
    <property type="match status" value="1"/>
</dbReference>
<dbReference type="OrthoDB" id="983143at2"/>
<dbReference type="EMBL" id="PYLS01000001">
    <property type="protein sequence ID" value="PST84613.1"/>
    <property type="molecule type" value="Genomic_DNA"/>
</dbReference>
<keyword evidence="1" id="KW-0732">Signal</keyword>
<feature type="chain" id="PRO_5015567252" description="Carboxypeptidase-like regulatory domain-containing protein" evidence="1">
    <location>
        <begin position="20"/>
        <end position="815"/>
    </location>
</feature>
<evidence type="ECO:0008006" key="4">
    <source>
        <dbReference type="Google" id="ProtNLM"/>
    </source>
</evidence>
<dbReference type="Pfam" id="PF18939">
    <property type="entry name" value="DUF5686"/>
    <property type="match status" value="1"/>
</dbReference>
<protein>
    <recommendedName>
        <fullName evidence="4">Carboxypeptidase-like regulatory domain-containing protein</fullName>
    </recommendedName>
</protein>
<accession>A0A2T3HQE4</accession>
<evidence type="ECO:0000313" key="2">
    <source>
        <dbReference type="EMBL" id="PST84613.1"/>
    </source>
</evidence>
<sequence length="815" mass="93370">MNKLYASILLFFICTNVSAQSFKLSGQIKDEKNDAVAFTSVYIKNTSTGTSANAEGHYQLPVSAGKHVVLFRAVGYKPLEKIVELSGDLTLSVTLVPEAFDLGSVSISANAEDPAYGIIRKAIRNRKKNRDELYEYSCSVYIKGVQKLVGAPKKFFGRDIQKVLELDTNRKGIIYQSESESKFNFRRPGQVREEMISSRVAGRNNAFSFNKASDLMLNFYDNILLENTLSARGFISPIAENALFYYRYKLLGTTEQNGETIHKIEVTPRRNNDPVFRGQIYIAEGSWRLYTTALFLTRSSGINLLDTLHIDQQFLKVEKTFVPGTVIYRFNGNIFGFKFAGNYVGVYSNYNIRPGFPRKWFNGEILHVTDTVNQKPAAYWDQRRPVPLTGEERLNYIRKDSLAKRKESKPYLDSVEQANNAFKLGKLGLTGYTIHNRFHKKSFSFDPVLPSLFYNTVEGFGMKYGITYRKTFDDRSSFNLRPELRYGLANRKFTGSLAAGYTYDPVKRAWVGLSFGSGIFDLNSFGSMSLLTNSFNSLVYETNYPKLYEKRFVDISTGRELLNGLFGSLRLSYARNNTLRNTADFTLIDYEDKQFSSNNPFTPDAESPLFPTYRSLNLHASLSYTFGQKYITRPDMKIYEAPKYPRIEISYRKGIKGVLKSEVDYDLISAEVSQERISSGMFGFTSFVVGAGKFLNNRALYYPEFKHFWGNNALIFPPNLRRFAYLDFYLFSTDREYFEAHAEHNFAGFFTNKVPLLRKLKLEEFVGASYLTQPLKHNYAEFYFGLQRLVFRASYGFAYDGRKKVAQGFRFSYGF</sequence>
<dbReference type="InterPro" id="IPR008969">
    <property type="entry name" value="CarboxyPept-like_regulatory"/>
</dbReference>
<organism evidence="2 3">
    <name type="scientific">Pedobacter yulinensis</name>
    <dbReference type="NCBI Taxonomy" id="2126353"/>
    <lineage>
        <taxon>Bacteria</taxon>
        <taxon>Pseudomonadati</taxon>
        <taxon>Bacteroidota</taxon>
        <taxon>Sphingobacteriia</taxon>
        <taxon>Sphingobacteriales</taxon>
        <taxon>Sphingobacteriaceae</taxon>
        <taxon>Pedobacter</taxon>
    </lineage>
</organism>
<comment type="caution">
    <text evidence="2">The sequence shown here is derived from an EMBL/GenBank/DDBJ whole genome shotgun (WGS) entry which is preliminary data.</text>
</comment>